<keyword evidence="2" id="KW-1185">Reference proteome</keyword>
<evidence type="ECO:0000313" key="2">
    <source>
        <dbReference type="Proteomes" id="UP000434172"/>
    </source>
</evidence>
<dbReference type="AlphaFoldDB" id="A0A8H3W745"/>
<comment type="caution">
    <text evidence="1">The sequence shown here is derived from an EMBL/GenBank/DDBJ whole genome shotgun (WGS) entry which is preliminary data.</text>
</comment>
<reference evidence="1 2" key="1">
    <citation type="submission" date="2019-12" db="EMBL/GenBank/DDBJ databases">
        <title>A genome sequence resource for the geographically widespread anthracnose pathogen Colletotrichum asianum.</title>
        <authorList>
            <person name="Meng Y."/>
        </authorList>
    </citation>
    <scope>NUCLEOTIDE SEQUENCE [LARGE SCALE GENOMIC DNA]</scope>
    <source>
        <strain evidence="1 2">ICMP 18580</strain>
    </source>
</reference>
<organism evidence="1 2">
    <name type="scientific">Colletotrichum asianum</name>
    <dbReference type="NCBI Taxonomy" id="702518"/>
    <lineage>
        <taxon>Eukaryota</taxon>
        <taxon>Fungi</taxon>
        <taxon>Dikarya</taxon>
        <taxon>Ascomycota</taxon>
        <taxon>Pezizomycotina</taxon>
        <taxon>Sordariomycetes</taxon>
        <taxon>Hypocreomycetidae</taxon>
        <taxon>Glomerellales</taxon>
        <taxon>Glomerellaceae</taxon>
        <taxon>Colletotrichum</taxon>
        <taxon>Colletotrichum gloeosporioides species complex</taxon>
    </lineage>
</organism>
<sequence>MAEALGLAAGVIAVVDVAAKTGSAYVRIQKLWSEVKNVPNLLREKAEDIQMFEEYLANVEDNLVISPLPALASDRILLEKLIGRCRSSLHELSEIVDRIYSRVIKERGIKHRIASAKAALKKDDLEAISVKFDRALRMFQMAQAEERRRIAIATYNAIMTSNTDGSLSCTNSATATAIEPPSQIKRNMQDNQTRSRERQMVHDIVPETSILGIFGKLRFGFEAQGGFHALVLAPSWLSKSVYSMMVQRETLGWQISLRAHEFVQSFGHEVYQSLLHDDSRRLFKHLQSHRIGLFASKKDGLNLLTLAVLYESLNIVKELTSLGVRVMTGQSSREWQIIKFIDHPFHSQGHHDPAMIQILGDNGLDDLLEVNALAWALDRGISFKCFEMLWYRRAEDADLAFVERSRLLRAIAYSNGGDWWTLDQFFFLVSEDSICNEAWLVLSRAPGNYSLLHSVAVGAIRPLLNDNNAANQSRWAQTLTDCVRLDPLGLQHADPRGPHRLPDWELPDWEILPAYTPLSALIVQTCVKQRDISLGQNTDFSLHLDRILKFWVSMLTSAGIDLLEYGRLEKRFHKTERAGKLLGFLSRSWPSPREHEDNNDVFFTGARRYFVAGFTYGRLPEHWKLWITCENYEYAGDFWRMIEDQATFIPGSWVSDPIDQEQEIWQWRYREGPPLTWSEYRKIRPPI</sequence>
<protein>
    <recommendedName>
        <fullName evidence="3">Fungal N-terminal domain-containing protein</fullName>
    </recommendedName>
</protein>
<proteinExistence type="predicted"/>
<dbReference type="OrthoDB" id="3200163at2759"/>
<name>A0A8H3W745_9PEZI</name>
<dbReference type="EMBL" id="WOWK01000096">
    <property type="protein sequence ID" value="KAF0319413.1"/>
    <property type="molecule type" value="Genomic_DNA"/>
</dbReference>
<accession>A0A8H3W745</accession>
<dbReference type="Proteomes" id="UP000434172">
    <property type="component" value="Unassembled WGS sequence"/>
</dbReference>
<evidence type="ECO:0008006" key="3">
    <source>
        <dbReference type="Google" id="ProtNLM"/>
    </source>
</evidence>
<evidence type="ECO:0000313" key="1">
    <source>
        <dbReference type="EMBL" id="KAF0319413.1"/>
    </source>
</evidence>
<gene>
    <name evidence="1" type="ORF">GQ607_013381</name>
</gene>